<dbReference type="Gene3D" id="3.20.20.150">
    <property type="entry name" value="Divalent-metal-dependent TIM barrel enzymes"/>
    <property type="match status" value="1"/>
</dbReference>
<protein>
    <submittedName>
        <fullName evidence="3">Sugar phosphate isomerase/epimerase</fullName>
    </submittedName>
</protein>
<comment type="caution">
    <text evidence="3">The sequence shown here is derived from an EMBL/GenBank/DDBJ whole genome shotgun (WGS) entry which is preliminary data.</text>
</comment>
<reference evidence="3 4" key="1">
    <citation type="submission" date="2016-10" db="EMBL/GenBank/DDBJ databases">
        <authorList>
            <person name="Varghese N."/>
            <person name="Submissions S."/>
        </authorList>
    </citation>
    <scope>NUCLEOTIDE SEQUENCE [LARGE SCALE GENOMIC DNA]</scope>
    <source>
        <strain evidence="3 4">UNC380MFSha3.1</strain>
    </source>
</reference>
<feature type="domain" description="Xylose isomerase-like TIM barrel" evidence="2">
    <location>
        <begin position="20"/>
        <end position="254"/>
    </location>
</feature>
<dbReference type="EMBL" id="FOQZ01000003">
    <property type="protein sequence ID" value="SFI61205.1"/>
    <property type="molecule type" value="Genomic_DNA"/>
</dbReference>
<keyword evidence="3" id="KW-0413">Isomerase</keyword>
<evidence type="ECO:0000313" key="4">
    <source>
        <dbReference type="Proteomes" id="UP000198702"/>
    </source>
</evidence>
<gene>
    <name evidence="3" type="ORF">SAMN04487751_2383</name>
</gene>
<dbReference type="PANTHER" id="PTHR12110">
    <property type="entry name" value="HYDROXYPYRUVATE ISOMERASE"/>
    <property type="match status" value="1"/>
</dbReference>
<dbReference type="InterPro" id="IPR013022">
    <property type="entry name" value="Xyl_isomerase-like_TIM-brl"/>
</dbReference>
<evidence type="ECO:0000256" key="1">
    <source>
        <dbReference type="ARBA" id="ARBA00023277"/>
    </source>
</evidence>
<accession>A0A7Z7CYL8</accession>
<dbReference type="PANTHER" id="PTHR12110:SF52">
    <property type="entry name" value="XYLOSE ISOMERASE"/>
    <property type="match status" value="1"/>
</dbReference>
<dbReference type="InterPro" id="IPR050312">
    <property type="entry name" value="IolE/XylAMocC-like"/>
</dbReference>
<dbReference type="InterPro" id="IPR036237">
    <property type="entry name" value="Xyl_isomerase-like_sf"/>
</dbReference>
<keyword evidence="1" id="KW-0119">Carbohydrate metabolism</keyword>
<sequence length="279" mass="29866">MSINHATIRRTNLQEALDVTQRCGVASIGLWREQVAERGLRDATRRLSSSGLRLSSICRAGYVTSPETASWSAAIEDCQRAIEETADLAAAGAPGSRAVLVIVAGGLPPGSRDLAAARERTREAIACVESTAADAGVTLAIEALHPMYAADRGVISTLAEALDMAEQFGPHVGVMIDTFHTWWDPSILEQIARAGASARIAGFQVSDWMTPLPADVLLGRGVMGDGHIDFAPLTRAIVQTGYDGDVEVEIFNQPLWEMPSFNVVRRCVAAFRSSIPLPE</sequence>
<dbReference type="GO" id="GO:0016853">
    <property type="term" value="F:isomerase activity"/>
    <property type="evidence" value="ECO:0007669"/>
    <property type="project" value="UniProtKB-KW"/>
</dbReference>
<dbReference type="AlphaFoldDB" id="A0A7Z7CYL8"/>
<dbReference type="SUPFAM" id="SSF51658">
    <property type="entry name" value="Xylose isomerase-like"/>
    <property type="match status" value="1"/>
</dbReference>
<evidence type="ECO:0000259" key="2">
    <source>
        <dbReference type="Pfam" id="PF01261"/>
    </source>
</evidence>
<name>A0A7Z7CYL8_9MICO</name>
<dbReference type="Proteomes" id="UP000198702">
    <property type="component" value="Unassembled WGS sequence"/>
</dbReference>
<evidence type="ECO:0000313" key="3">
    <source>
        <dbReference type="EMBL" id="SFI61205.1"/>
    </source>
</evidence>
<organism evidence="3 4">
    <name type="scientific">Microbacterium saccharophilum</name>
    <dbReference type="NCBI Taxonomy" id="1213358"/>
    <lineage>
        <taxon>Bacteria</taxon>
        <taxon>Bacillati</taxon>
        <taxon>Actinomycetota</taxon>
        <taxon>Actinomycetes</taxon>
        <taxon>Micrococcales</taxon>
        <taxon>Microbacteriaceae</taxon>
        <taxon>Microbacterium</taxon>
    </lineage>
</organism>
<proteinExistence type="predicted"/>
<dbReference type="Pfam" id="PF01261">
    <property type="entry name" value="AP_endonuc_2"/>
    <property type="match status" value="1"/>
</dbReference>